<dbReference type="GO" id="GO:0005634">
    <property type="term" value="C:nucleus"/>
    <property type="evidence" value="ECO:0007669"/>
    <property type="project" value="TreeGrafter"/>
</dbReference>
<evidence type="ECO:0000256" key="6">
    <source>
        <dbReference type="SAM" id="MobiDB-lite"/>
    </source>
</evidence>
<feature type="domain" description="Protein kinase" evidence="7">
    <location>
        <begin position="236"/>
        <end position="502"/>
    </location>
</feature>
<evidence type="ECO:0000259" key="7">
    <source>
        <dbReference type="PROSITE" id="PS50011"/>
    </source>
</evidence>
<dbReference type="InterPro" id="IPR008271">
    <property type="entry name" value="Ser/Thr_kinase_AS"/>
</dbReference>
<feature type="region of interest" description="Disordered" evidence="6">
    <location>
        <begin position="551"/>
        <end position="645"/>
    </location>
</feature>
<sequence>MDVPGTVFYLVPYNNNKRATEVVRDPANGNRRCVAPHIATVPCLRIGLDQQIKTPPYLVTFGRRDHNDVILGPHFSRNDQCYFDFNKETGELLLHDTSVKNDTQLYHVVLDKITKKPPRLEQIWKSPRQCVVVLTSDPNRKLILEIGTAEFQLIPPRTQGQDEESLTKQKLAFAHQPDPERTVEGTLERLITLGLQSLRSEAITTTYQTASTITYNPHNTRFRTPLEPEANDVIRFTKLRPLGRGGQGDVHKVVDMYNGNHHACKIIAVKAEVPDLNIYSEKDFRAKVEMEVNLVRQLEHDHIVPYIHCQGFKSQNIELFMPIFNGSLHDLIRQYRPEGPQAVMDMTDRMLSQISGALDYVHTHDPPMIHRDIKPANILYEGSRGGKFLLTDFGIAKVVDTSKTLIGTPWYAAPEVWRRLEQTPKVDIYSLGVTVVECLVGLPNEEGERAIWDWQEWYQELWTLLGQYAPDYKSMLAMDPYERPTARELLNQLSFQPTHAPLRNPQTDATWTSLGVSPPADEANGATVIYPAAPTAMDWTQRIATATIHGVSQPTQQNERIPPQPNPGPIQSPKAPLNRPVQPRARGGSVKSSKSAHERKGHRRGSSQSGPSRPARVPKRTPSSGKGRPKSRSIYKAQELRALGI</sequence>
<reference evidence="8" key="1">
    <citation type="submission" date="2023-06" db="EMBL/GenBank/DDBJ databases">
        <title>Genome-scale phylogeny and comparative genomics of the fungal order Sordariales.</title>
        <authorList>
            <consortium name="Lawrence Berkeley National Laboratory"/>
            <person name="Hensen N."/>
            <person name="Bonometti L."/>
            <person name="Westerberg I."/>
            <person name="Brannstrom I.O."/>
            <person name="Guillou S."/>
            <person name="Cros-Aarteil S."/>
            <person name="Calhoun S."/>
            <person name="Haridas S."/>
            <person name="Kuo A."/>
            <person name="Mondo S."/>
            <person name="Pangilinan J."/>
            <person name="Riley R."/>
            <person name="LaButti K."/>
            <person name="Andreopoulos B."/>
            <person name="Lipzen A."/>
            <person name="Chen C."/>
            <person name="Yanf M."/>
            <person name="Daum C."/>
            <person name="Ng V."/>
            <person name="Clum A."/>
            <person name="Steindorff A."/>
            <person name="Ohm R."/>
            <person name="Martin F."/>
            <person name="Silar P."/>
            <person name="Natvig D."/>
            <person name="Lalanne C."/>
            <person name="Gautier V."/>
            <person name="Ament-velasquez S.L."/>
            <person name="Kruys A."/>
            <person name="Hutchinson M.I."/>
            <person name="Powell A.J."/>
            <person name="Barry K."/>
            <person name="Miller A.N."/>
            <person name="Grigoriev I.V."/>
            <person name="Debuchy R."/>
            <person name="Gladieux P."/>
            <person name="Thoren M.H."/>
            <person name="Johannesson H."/>
        </authorList>
    </citation>
    <scope>NUCLEOTIDE SEQUENCE</scope>
    <source>
        <strain evidence="8">SMH3391-2</strain>
    </source>
</reference>
<keyword evidence="3 8" id="KW-0418">Kinase</keyword>
<dbReference type="PROSITE" id="PS00108">
    <property type="entry name" value="PROTEIN_KINASE_ST"/>
    <property type="match status" value="1"/>
</dbReference>
<keyword evidence="9" id="KW-1185">Reference proteome</keyword>
<keyword evidence="4" id="KW-0067">ATP-binding</keyword>
<dbReference type="PANTHER" id="PTHR11042">
    <property type="entry name" value="EUKARYOTIC TRANSLATION INITIATION FACTOR 2-ALPHA KINASE EIF2-ALPHA KINASE -RELATED"/>
    <property type="match status" value="1"/>
</dbReference>
<dbReference type="GO" id="GO:0004672">
    <property type="term" value="F:protein kinase activity"/>
    <property type="evidence" value="ECO:0007669"/>
    <property type="project" value="InterPro"/>
</dbReference>
<evidence type="ECO:0000256" key="3">
    <source>
        <dbReference type="ARBA" id="ARBA00022777"/>
    </source>
</evidence>
<feature type="compositionally biased region" description="Low complexity" evidence="6">
    <location>
        <begin position="606"/>
        <end position="615"/>
    </location>
</feature>
<dbReference type="InterPro" id="IPR050339">
    <property type="entry name" value="CC_SR_Kinase"/>
</dbReference>
<evidence type="ECO:0000256" key="2">
    <source>
        <dbReference type="ARBA" id="ARBA00022741"/>
    </source>
</evidence>
<dbReference type="Proteomes" id="UP001174934">
    <property type="component" value="Unassembled WGS sequence"/>
</dbReference>
<evidence type="ECO:0000256" key="4">
    <source>
        <dbReference type="ARBA" id="ARBA00022840"/>
    </source>
</evidence>
<dbReference type="Gene3D" id="1.10.510.10">
    <property type="entry name" value="Transferase(Phosphotransferase) domain 1"/>
    <property type="match status" value="1"/>
</dbReference>
<keyword evidence="1" id="KW-0808">Transferase</keyword>
<protein>
    <submittedName>
        <fullName evidence="8">Kinase-like domain-containing protein</fullName>
    </submittedName>
</protein>
<dbReference type="InterPro" id="IPR000719">
    <property type="entry name" value="Prot_kinase_dom"/>
</dbReference>
<dbReference type="PROSITE" id="PS50011">
    <property type="entry name" value="PROTEIN_KINASE_DOM"/>
    <property type="match status" value="1"/>
</dbReference>
<dbReference type="EMBL" id="JAULSR010000002">
    <property type="protein sequence ID" value="KAK0628685.1"/>
    <property type="molecule type" value="Genomic_DNA"/>
</dbReference>
<gene>
    <name evidence="8" type="ORF">B0T17DRAFT_163327</name>
</gene>
<dbReference type="SMART" id="SM00220">
    <property type="entry name" value="S_TKc"/>
    <property type="match status" value="1"/>
</dbReference>
<keyword evidence="2" id="KW-0547">Nucleotide-binding</keyword>
<dbReference type="InterPro" id="IPR011009">
    <property type="entry name" value="Kinase-like_dom_sf"/>
</dbReference>
<dbReference type="CDD" id="cd14014">
    <property type="entry name" value="STKc_PknB_like"/>
    <property type="match status" value="1"/>
</dbReference>
<dbReference type="GO" id="GO:0005737">
    <property type="term" value="C:cytoplasm"/>
    <property type="evidence" value="ECO:0007669"/>
    <property type="project" value="TreeGrafter"/>
</dbReference>
<accession>A0AA40C8A8</accession>
<evidence type="ECO:0000256" key="5">
    <source>
        <dbReference type="ARBA" id="ARBA00037982"/>
    </source>
</evidence>
<evidence type="ECO:0000313" key="9">
    <source>
        <dbReference type="Proteomes" id="UP001174934"/>
    </source>
</evidence>
<organism evidence="8 9">
    <name type="scientific">Bombardia bombarda</name>
    <dbReference type="NCBI Taxonomy" id="252184"/>
    <lineage>
        <taxon>Eukaryota</taxon>
        <taxon>Fungi</taxon>
        <taxon>Dikarya</taxon>
        <taxon>Ascomycota</taxon>
        <taxon>Pezizomycotina</taxon>
        <taxon>Sordariomycetes</taxon>
        <taxon>Sordariomycetidae</taxon>
        <taxon>Sordariales</taxon>
        <taxon>Lasiosphaeriaceae</taxon>
        <taxon>Bombardia</taxon>
    </lineage>
</organism>
<dbReference type="Pfam" id="PF00069">
    <property type="entry name" value="Pkinase"/>
    <property type="match status" value="1"/>
</dbReference>
<dbReference type="SUPFAM" id="SSF56112">
    <property type="entry name" value="Protein kinase-like (PK-like)"/>
    <property type="match status" value="1"/>
</dbReference>
<dbReference type="AlphaFoldDB" id="A0AA40C8A8"/>
<comment type="caution">
    <text evidence="8">The sequence shown here is derived from an EMBL/GenBank/DDBJ whole genome shotgun (WGS) entry which is preliminary data.</text>
</comment>
<name>A0AA40C8A8_9PEZI</name>
<evidence type="ECO:0000256" key="1">
    <source>
        <dbReference type="ARBA" id="ARBA00022679"/>
    </source>
</evidence>
<evidence type="ECO:0000313" key="8">
    <source>
        <dbReference type="EMBL" id="KAK0628685.1"/>
    </source>
</evidence>
<proteinExistence type="inferred from homology"/>
<comment type="similarity">
    <text evidence="5">Belongs to the protein kinase superfamily. Ser/Thr protein kinase family. GCN2 subfamily.</text>
</comment>
<dbReference type="PANTHER" id="PTHR11042:SF190">
    <property type="entry name" value="MITOSIS INHIBITOR PROTEIN KINASE MIK1"/>
    <property type="match status" value="1"/>
</dbReference>
<dbReference type="GO" id="GO:0005524">
    <property type="term" value="F:ATP binding"/>
    <property type="evidence" value="ECO:0007669"/>
    <property type="project" value="UniProtKB-KW"/>
</dbReference>